<organism evidence="1 2">
    <name type="scientific">Auriscalpium vulgare</name>
    <dbReference type="NCBI Taxonomy" id="40419"/>
    <lineage>
        <taxon>Eukaryota</taxon>
        <taxon>Fungi</taxon>
        <taxon>Dikarya</taxon>
        <taxon>Basidiomycota</taxon>
        <taxon>Agaricomycotina</taxon>
        <taxon>Agaricomycetes</taxon>
        <taxon>Russulales</taxon>
        <taxon>Auriscalpiaceae</taxon>
        <taxon>Auriscalpium</taxon>
    </lineage>
</organism>
<evidence type="ECO:0000313" key="2">
    <source>
        <dbReference type="Proteomes" id="UP000814033"/>
    </source>
</evidence>
<accession>A0ACB8RDJ4</accession>
<evidence type="ECO:0000313" key="1">
    <source>
        <dbReference type="EMBL" id="KAI0041957.1"/>
    </source>
</evidence>
<sequence length="376" mass="42289">MSAIHLDIQLVAVEWVYRASQHSTVDYRTLRACALVCRAWTPVAQRLLFRRIPNFYNQFESEHDSRLYRLLRTLRSSARLAAHVCSIKLVVIEGFDSDNHEELESPAVELLELCPDVQSISIAGSMELELCPGLEERLRAIPLHPHSLDIEGKESVIPTMERIIRMWPGVRMLDFGVYPESDDGTRAGPVLVSVPSSVRSLSISNRRPERRRSCLIWDLAPDDDHSKLSELKIEFPKGSSLAWLCTLFASGVLPQIRSLSVEGGIPTQDVLDQLTQLESLVVSVIAPWPKLVSLPQTLRHIGYHHIDEHEQIPGIKRIGNFLSTLRSSKGLQFLTVTPKMPSGTLAAFADTCRIHGVQFVNSEEGHFPWAKVVDWV</sequence>
<reference evidence="1" key="2">
    <citation type="journal article" date="2022" name="New Phytol.">
        <title>Evolutionary transition to the ectomycorrhizal habit in the genomes of a hyperdiverse lineage of mushroom-forming fungi.</title>
        <authorList>
            <person name="Looney B."/>
            <person name="Miyauchi S."/>
            <person name="Morin E."/>
            <person name="Drula E."/>
            <person name="Courty P.E."/>
            <person name="Kohler A."/>
            <person name="Kuo A."/>
            <person name="LaButti K."/>
            <person name="Pangilinan J."/>
            <person name="Lipzen A."/>
            <person name="Riley R."/>
            <person name="Andreopoulos W."/>
            <person name="He G."/>
            <person name="Johnson J."/>
            <person name="Nolan M."/>
            <person name="Tritt A."/>
            <person name="Barry K.W."/>
            <person name="Grigoriev I.V."/>
            <person name="Nagy L.G."/>
            <person name="Hibbett D."/>
            <person name="Henrissat B."/>
            <person name="Matheny P.B."/>
            <person name="Labbe J."/>
            <person name="Martin F.M."/>
        </authorList>
    </citation>
    <scope>NUCLEOTIDE SEQUENCE</scope>
    <source>
        <strain evidence="1">FP105234-sp</strain>
    </source>
</reference>
<gene>
    <name evidence="1" type="ORF">FA95DRAFT_1564860</name>
</gene>
<name>A0ACB8RDJ4_9AGAM</name>
<dbReference type="Proteomes" id="UP000814033">
    <property type="component" value="Unassembled WGS sequence"/>
</dbReference>
<protein>
    <submittedName>
        <fullName evidence="1">Uncharacterized protein</fullName>
    </submittedName>
</protein>
<comment type="caution">
    <text evidence="1">The sequence shown here is derived from an EMBL/GenBank/DDBJ whole genome shotgun (WGS) entry which is preliminary data.</text>
</comment>
<reference evidence="1" key="1">
    <citation type="submission" date="2021-02" db="EMBL/GenBank/DDBJ databases">
        <authorList>
            <consortium name="DOE Joint Genome Institute"/>
            <person name="Ahrendt S."/>
            <person name="Looney B.P."/>
            <person name="Miyauchi S."/>
            <person name="Morin E."/>
            <person name="Drula E."/>
            <person name="Courty P.E."/>
            <person name="Chicoki N."/>
            <person name="Fauchery L."/>
            <person name="Kohler A."/>
            <person name="Kuo A."/>
            <person name="Labutti K."/>
            <person name="Pangilinan J."/>
            <person name="Lipzen A."/>
            <person name="Riley R."/>
            <person name="Andreopoulos W."/>
            <person name="He G."/>
            <person name="Johnson J."/>
            <person name="Barry K.W."/>
            <person name="Grigoriev I.V."/>
            <person name="Nagy L."/>
            <person name="Hibbett D."/>
            <person name="Henrissat B."/>
            <person name="Matheny P.B."/>
            <person name="Labbe J."/>
            <person name="Martin F."/>
        </authorList>
    </citation>
    <scope>NUCLEOTIDE SEQUENCE</scope>
    <source>
        <strain evidence="1">FP105234-sp</strain>
    </source>
</reference>
<keyword evidence="2" id="KW-1185">Reference proteome</keyword>
<proteinExistence type="predicted"/>
<dbReference type="EMBL" id="MU276092">
    <property type="protein sequence ID" value="KAI0041957.1"/>
    <property type="molecule type" value="Genomic_DNA"/>
</dbReference>